<accession>A0A4U0X5K5</accession>
<evidence type="ECO:0000313" key="2">
    <source>
        <dbReference type="EMBL" id="TKA71724.1"/>
    </source>
</evidence>
<proteinExistence type="predicted"/>
<keyword evidence="1" id="KW-0732">Signal</keyword>
<gene>
    <name evidence="2" type="ORF">B0A49_05730</name>
</gene>
<keyword evidence="3" id="KW-1185">Reference proteome</keyword>
<sequence length="116" mass="12764">MRFTMVVALFVSLLLALSVSALPIGGVEPQDARPVIHGARPVGSVRPTVPSVAAAANETAQSERHVFKRGKLSDWMCREWWNDGKNCDGSSGKHPEDEKYMNHMYHNVGKDDPSMS</sequence>
<reference evidence="2 3" key="1">
    <citation type="submission" date="2017-03" db="EMBL/GenBank/DDBJ databases">
        <title>Genomes of endolithic fungi from Antarctica.</title>
        <authorList>
            <person name="Coleine C."/>
            <person name="Masonjones S."/>
            <person name="Stajich J.E."/>
        </authorList>
    </citation>
    <scope>NUCLEOTIDE SEQUENCE [LARGE SCALE GENOMIC DNA]</scope>
    <source>
        <strain evidence="2 3">CCFEE 5187</strain>
    </source>
</reference>
<feature type="chain" id="PRO_5020814657" evidence="1">
    <location>
        <begin position="22"/>
        <end position="116"/>
    </location>
</feature>
<dbReference type="AlphaFoldDB" id="A0A4U0X5K5"/>
<comment type="caution">
    <text evidence="2">The sequence shown here is derived from an EMBL/GenBank/DDBJ whole genome shotgun (WGS) entry which is preliminary data.</text>
</comment>
<organism evidence="2 3">
    <name type="scientific">Cryomyces minteri</name>
    <dbReference type="NCBI Taxonomy" id="331657"/>
    <lineage>
        <taxon>Eukaryota</taxon>
        <taxon>Fungi</taxon>
        <taxon>Dikarya</taxon>
        <taxon>Ascomycota</taxon>
        <taxon>Pezizomycotina</taxon>
        <taxon>Dothideomycetes</taxon>
        <taxon>Dothideomycetes incertae sedis</taxon>
        <taxon>Cryomyces</taxon>
    </lineage>
</organism>
<dbReference type="EMBL" id="NAJN01000547">
    <property type="protein sequence ID" value="TKA71724.1"/>
    <property type="molecule type" value="Genomic_DNA"/>
</dbReference>
<feature type="signal peptide" evidence="1">
    <location>
        <begin position="1"/>
        <end position="21"/>
    </location>
</feature>
<dbReference type="Proteomes" id="UP000308768">
    <property type="component" value="Unassembled WGS sequence"/>
</dbReference>
<evidence type="ECO:0000313" key="3">
    <source>
        <dbReference type="Proteomes" id="UP000308768"/>
    </source>
</evidence>
<name>A0A4U0X5K5_9PEZI</name>
<evidence type="ECO:0000256" key="1">
    <source>
        <dbReference type="SAM" id="SignalP"/>
    </source>
</evidence>
<protein>
    <submittedName>
        <fullName evidence="2">Uncharacterized protein</fullName>
    </submittedName>
</protein>